<keyword evidence="1" id="KW-0472">Membrane</keyword>
<sequence>MKTLHSAHQNLRSFQTAIFTLLLLFSHPTFAAGGLPQATTFLSEITTWAYGFLGTATLLYCIYLVVMALLEKKQWGDVFIGMGKTAAAGGVIVAATYMWSIWGS</sequence>
<feature type="transmembrane region" description="Helical" evidence="1">
    <location>
        <begin position="47"/>
        <end position="70"/>
    </location>
</feature>
<reference evidence="4" key="1">
    <citation type="submission" date="2014-09" db="EMBL/GenBank/DDBJ databases">
        <title>Vibrio variabilis JCM 19239. (C206) whole genome shotgun sequence.</title>
        <authorList>
            <person name="Sawabe T."/>
            <person name="Meirelles P."/>
            <person name="Nakanishi M."/>
            <person name="Sayaka M."/>
            <person name="Hattori M."/>
            <person name="Ohkuma M."/>
        </authorList>
    </citation>
    <scope>NUCLEOTIDE SEQUENCE [LARGE SCALE GENOMIC DNA]</scope>
    <source>
        <strain evidence="4">JCM 19239</strain>
    </source>
</reference>
<evidence type="ECO:0000256" key="1">
    <source>
        <dbReference type="SAM" id="Phobius"/>
    </source>
</evidence>
<keyword evidence="2" id="KW-0732">Signal</keyword>
<evidence type="ECO:0008006" key="5">
    <source>
        <dbReference type="Google" id="ProtNLM"/>
    </source>
</evidence>
<dbReference type="EMBL" id="BBMS01000033">
    <property type="protein sequence ID" value="GAL27740.1"/>
    <property type="molecule type" value="Genomic_DNA"/>
</dbReference>
<comment type="caution">
    <text evidence="3">The sequence shown here is derived from an EMBL/GenBank/DDBJ whole genome shotgun (WGS) entry which is preliminary data.</text>
</comment>
<gene>
    <name evidence="3" type="ORF">JCM19239_1461</name>
</gene>
<feature type="chain" id="PRO_5045754510" description="Conjugal transfer protein" evidence="2">
    <location>
        <begin position="32"/>
        <end position="104"/>
    </location>
</feature>
<dbReference type="Proteomes" id="UP000029223">
    <property type="component" value="Unassembled WGS sequence"/>
</dbReference>
<keyword evidence="1" id="KW-0812">Transmembrane</keyword>
<name>A0ABQ0JHF4_9VIBR</name>
<keyword evidence="4" id="KW-1185">Reference proteome</keyword>
<reference evidence="4" key="2">
    <citation type="submission" date="2014-09" db="EMBL/GenBank/DDBJ databases">
        <authorList>
            <consortium name="NBRP consortium"/>
            <person name="Sawabe T."/>
            <person name="Meirelles P."/>
            <person name="Nakanishi M."/>
            <person name="Sayaka M."/>
            <person name="Hattori M."/>
            <person name="Ohkuma M."/>
        </authorList>
    </citation>
    <scope>NUCLEOTIDE SEQUENCE [LARGE SCALE GENOMIC DNA]</scope>
    <source>
        <strain evidence="4">JCM 19239</strain>
    </source>
</reference>
<organism evidence="3 4">
    <name type="scientific">Vibrio variabilis</name>
    <dbReference type="NCBI Taxonomy" id="990271"/>
    <lineage>
        <taxon>Bacteria</taxon>
        <taxon>Pseudomonadati</taxon>
        <taxon>Pseudomonadota</taxon>
        <taxon>Gammaproteobacteria</taxon>
        <taxon>Vibrionales</taxon>
        <taxon>Vibrionaceae</taxon>
        <taxon>Vibrio</taxon>
    </lineage>
</organism>
<evidence type="ECO:0000256" key="2">
    <source>
        <dbReference type="SAM" id="SignalP"/>
    </source>
</evidence>
<proteinExistence type="predicted"/>
<accession>A0ABQ0JHF4</accession>
<evidence type="ECO:0000313" key="3">
    <source>
        <dbReference type="EMBL" id="GAL27740.1"/>
    </source>
</evidence>
<evidence type="ECO:0000313" key="4">
    <source>
        <dbReference type="Proteomes" id="UP000029223"/>
    </source>
</evidence>
<feature type="transmembrane region" description="Helical" evidence="1">
    <location>
        <begin position="82"/>
        <end position="102"/>
    </location>
</feature>
<protein>
    <recommendedName>
        <fullName evidence="5">Conjugal transfer protein</fullName>
    </recommendedName>
</protein>
<feature type="signal peptide" evidence="2">
    <location>
        <begin position="1"/>
        <end position="31"/>
    </location>
</feature>
<keyword evidence="1" id="KW-1133">Transmembrane helix</keyword>